<dbReference type="InterPro" id="IPR016181">
    <property type="entry name" value="Acyl_CoA_acyltransferase"/>
</dbReference>
<protein>
    <submittedName>
        <fullName evidence="3">Ribosomal-protein-alanine N-acetyltransferase</fullName>
    </submittedName>
</protein>
<keyword evidence="4" id="KW-1185">Reference proteome</keyword>
<dbReference type="InterPro" id="IPR000182">
    <property type="entry name" value="GNAT_dom"/>
</dbReference>
<evidence type="ECO:0000313" key="3">
    <source>
        <dbReference type="EMBL" id="KAB1632538.1"/>
    </source>
</evidence>
<gene>
    <name evidence="3" type="primary">rimI</name>
    <name evidence="3" type="ORF">F8O02_05590</name>
</gene>
<comment type="caution">
    <text evidence="3">The sequence shown here is derived from an EMBL/GenBank/DDBJ whole genome shotgun (WGS) entry which is preliminary data.</text>
</comment>
<proteinExistence type="predicted"/>
<feature type="domain" description="N-acetyltransferase" evidence="2">
    <location>
        <begin position="1"/>
        <end position="145"/>
    </location>
</feature>
<sequence length="212" mass="22289">MARADDLEAISRIEAASFPEDPWTRSMLAETLANADSPVFVVEDAAAGAVGFAAVLAARGAGEADVLTIAVDPDARGRGVGRTLLRRLARAARDRGAHLLFLEVRAGNAPARALYESEGFTEIGVRPHYYRPDGEDAVVMRLDLHRWERELGGDAAANTAVRAWHVDVAGAPDRHPVASRHGAGMADAADWSGRDGAPAPQARGGAADGDAH</sequence>
<organism evidence="3 4">
    <name type="scientific">Pseudoclavibacter caeni</name>
    <dbReference type="NCBI Taxonomy" id="908846"/>
    <lineage>
        <taxon>Bacteria</taxon>
        <taxon>Bacillati</taxon>
        <taxon>Actinomycetota</taxon>
        <taxon>Actinomycetes</taxon>
        <taxon>Micrococcales</taxon>
        <taxon>Microbacteriaceae</taxon>
        <taxon>Pseudoclavibacter</taxon>
    </lineage>
</organism>
<dbReference type="Gene3D" id="3.40.630.30">
    <property type="match status" value="1"/>
</dbReference>
<dbReference type="OrthoDB" id="529907at2"/>
<dbReference type="NCBIfam" id="TIGR01575">
    <property type="entry name" value="rimI"/>
    <property type="match status" value="1"/>
</dbReference>
<accession>A0A7C8BUJ5</accession>
<dbReference type="InterPro" id="IPR006464">
    <property type="entry name" value="AcTrfase_RimI/Ard1"/>
</dbReference>
<feature type="region of interest" description="Disordered" evidence="1">
    <location>
        <begin position="172"/>
        <end position="212"/>
    </location>
</feature>
<dbReference type="SUPFAM" id="SSF55729">
    <property type="entry name" value="Acyl-CoA N-acyltransferases (Nat)"/>
    <property type="match status" value="1"/>
</dbReference>
<dbReference type="PROSITE" id="PS51186">
    <property type="entry name" value="GNAT"/>
    <property type="match status" value="1"/>
</dbReference>
<name>A0A7C8BUJ5_9MICO</name>
<dbReference type="Pfam" id="PF00583">
    <property type="entry name" value="Acetyltransf_1"/>
    <property type="match status" value="1"/>
</dbReference>
<evidence type="ECO:0000256" key="1">
    <source>
        <dbReference type="SAM" id="MobiDB-lite"/>
    </source>
</evidence>
<feature type="compositionally biased region" description="Low complexity" evidence="1">
    <location>
        <begin position="194"/>
        <end position="205"/>
    </location>
</feature>
<dbReference type="PANTHER" id="PTHR43072">
    <property type="entry name" value="N-ACETYLTRANSFERASE"/>
    <property type="match status" value="1"/>
</dbReference>
<dbReference type="GO" id="GO:0008080">
    <property type="term" value="F:N-acetyltransferase activity"/>
    <property type="evidence" value="ECO:0007669"/>
    <property type="project" value="InterPro"/>
</dbReference>
<dbReference type="EMBL" id="WBKA01000003">
    <property type="protein sequence ID" value="KAB1632538.1"/>
    <property type="molecule type" value="Genomic_DNA"/>
</dbReference>
<evidence type="ECO:0000313" key="4">
    <source>
        <dbReference type="Proteomes" id="UP000481339"/>
    </source>
</evidence>
<reference evidence="3 4" key="1">
    <citation type="submission" date="2019-09" db="EMBL/GenBank/DDBJ databases">
        <title>Phylogeny of genus Pseudoclavibacter and closely related genus.</title>
        <authorList>
            <person name="Li Y."/>
        </authorList>
    </citation>
    <scope>NUCLEOTIDE SEQUENCE [LARGE SCALE GENOMIC DNA]</scope>
    <source>
        <strain evidence="3 4">JCM 16921</strain>
    </source>
</reference>
<dbReference type="Proteomes" id="UP000481339">
    <property type="component" value="Unassembled WGS sequence"/>
</dbReference>
<evidence type="ECO:0000259" key="2">
    <source>
        <dbReference type="PROSITE" id="PS51186"/>
    </source>
</evidence>
<dbReference type="AlphaFoldDB" id="A0A7C8BUJ5"/>
<keyword evidence="3" id="KW-0808">Transferase</keyword>